<dbReference type="InterPro" id="IPR057326">
    <property type="entry name" value="KR_dom"/>
</dbReference>
<evidence type="ECO:0000259" key="2">
    <source>
        <dbReference type="SMART" id="SM00822"/>
    </source>
</evidence>
<dbReference type="InterPro" id="IPR001509">
    <property type="entry name" value="Epimerase_deHydtase"/>
</dbReference>
<name>W4LCR3_ENTF1</name>
<dbReference type="PANTHER" id="PTHR43574">
    <property type="entry name" value="EPIMERASE-RELATED"/>
    <property type="match status" value="1"/>
</dbReference>
<gene>
    <name evidence="3" type="ORF">ETSY1_28885</name>
</gene>
<feature type="domain" description="Ketoreductase" evidence="2">
    <location>
        <begin position="2"/>
        <end position="207"/>
    </location>
</feature>
<reference evidence="3 4" key="1">
    <citation type="journal article" date="2014" name="Nature">
        <title>An environmental bacterial taxon with a large and distinct metabolic repertoire.</title>
        <authorList>
            <person name="Wilson M.C."/>
            <person name="Mori T."/>
            <person name="Ruckert C."/>
            <person name="Uria A.R."/>
            <person name="Helf M.J."/>
            <person name="Takada K."/>
            <person name="Gernert C."/>
            <person name="Steffens U.A."/>
            <person name="Heycke N."/>
            <person name="Schmitt S."/>
            <person name="Rinke C."/>
            <person name="Helfrich E.J."/>
            <person name="Brachmann A.O."/>
            <person name="Gurgui C."/>
            <person name="Wakimoto T."/>
            <person name="Kracht M."/>
            <person name="Crusemann M."/>
            <person name="Hentschel U."/>
            <person name="Abe I."/>
            <person name="Matsunaga S."/>
            <person name="Kalinowski J."/>
            <person name="Takeyama H."/>
            <person name="Piel J."/>
        </authorList>
    </citation>
    <scope>NUCLEOTIDE SEQUENCE [LARGE SCALE GENOMIC DNA]</scope>
    <source>
        <strain evidence="4">TSY1</strain>
    </source>
</reference>
<dbReference type="SUPFAM" id="SSF51735">
    <property type="entry name" value="NAD(P)-binding Rossmann-fold domains"/>
    <property type="match status" value="1"/>
</dbReference>
<evidence type="ECO:0000313" key="4">
    <source>
        <dbReference type="Proteomes" id="UP000019141"/>
    </source>
</evidence>
<keyword evidence="4" id="KW-1185">Reference proteome</keyword>
<proteinExistence type="predicted"/>
<evidence type="ECO:0000256" key="1">
    <source>
        <dbReference type="ARBA" id="ARBA00023027"/>
    </source>
</evidence>
<sequence length="333" mass="36835">MAHVIVTGGAGFIGSHLCARLCADGHRVTCFDNLDDFYDPAIKQDNLQQLHQHPSAAGQLTFYQGDIRDLDTLQQLFQAEPIDAIIHLAARAGVRPSIEQTLLYGDINVQGTLNLLECCRQYHVQQFVFGSSSSVYGARRQGPFAETDDVSMPVSPYAATKRAGELFCHTYAHLYAMRIACLRFFTVYGPGQRPDLAIHKFARLMSQGEALPVYGDGSSQRDYTYVDDIVDGIVRAWSWLQQGPTDQGICEIFNLGGSHPVQLRDLIHLLESALGHQANLDWQPMQPGDVPITCADVKKSQTVLGFDPQIDIETGLQHFAAWFLPRVSSVSTP</sequence>
<dbReference type="Pfam" id="PF01370">
    <property type="entry name" value="Epimerase"/>
    <property type="match status" value="1"/>
</dbReference>
<dbReference type="SMART" id="SM00822">
    <property type="entry name" value="PKS_KR"/>
    <property type="match status" value="1"/>
</dbReference>
<comment type="caution">
    <text evidence="3">The sequence shown here is derived from an EMBL/GenBank/DDBJ whole genome shotgun (WGS) entry which is preliminary data.</text>
</comment>
<dbReference type="PATRIC" id="fig|1429438.4.peg.5499"/>
<dbReference type="EMBL" id="AZHW01000864">
    <property type="protein sequence ID" value="ETW95858.1"/>
    <property type="molecule type" value="Genomic_DNA"/>
</dbReference>
<dbReference type="AlphaFoldDB" id="W4LCR3"/>
<dbReference type="Proteomes" id="UP000019141">
    <property type="component" value="Unassembled WGS sequence"/>
</dbReference>
<keyword evidence="1" id="KW-0520">NAD</keyword>
<dbReference type="Gene3D" id="3.40.50.720">
    <property type="entry name" value="NAD(P)-binding Rossmann-like Domain"/>
    <property type="match status" value="1"/>
</dbReference>
<protein>
    <submittedName>
        <fullName evidence="3">Epimerase</fullName>
    </submittedName>
</protein>
<accession>W4LCR3</accession>
<dbReference type="HOGENOM" id="CLU_007383_1_7_7"/>
<organism evidence="3 4">
    <name type="scientific">Entotheonella factor</name>
    <dbReference type="NCBI Taxonomy" id="1429438"/>
    <lineage>
        <taxon>Bacteria</taxon>
        <taxon>Pseudomonadati</taxon>
        <taxon>Nitrospinota/Tectimicrobiota group</taxon>
        <taxon>Candidatus Tectimicrobiota</taxon>
        <taxon>Candidatus Entotheonellia</taxon>
        <taxon>Candidatus Entotheonellales</taxon>
        <taxon>Candidatus Entotheonellaceae</taxon>
        <taxon>Candidatus Entotheonella</taxon>
    </lineage>
</organism>
<evidence type="ECO:0000313" key="3">
    <source>
        <dbReference type="EMBL" id="ETW95858.1"/>
    </source>
</evidence>
<dbReference type="InterPro" id="IPR036291">
    <property type="entry name" value="NAD(P)-bd_dom_sf"/>
</dbReference>
<dbReference type="PRINTS" id="PR01713">
    <property type="entry name" value="NUCEPIMERASE"/>
</dbReference>